<sequence>MLMRLDPLAAPDAAATYGRGPDPEVSLVIGPGGSAHDLAATLEALQAIPAGPRWEIIVPMVRTAATPGDALVRLLLDTIPSLRPVPVETTTVAGVFNRGAAVARSQTLVFLARGTRLGRGDLDAVLRDLRTGPSAAVSLARPGGEGRRVLTAAELLPRAEAMRPAVLATTRPVWETVGGFDEDRTGAAFPDWLLRVHGAGLWVVGRGLSAVMPADRARGGGVLPAATWDALWADALSRDPSLAVLRPAAFAAHRRALAVETRRQGGLHRDALALWGRALAADPGGALRDPAGCLHALARCFGPADRAGR</sequence>
<organism evidence="1 2">
    <name type="scientific">Roseospira navarrensis</name>
    <dbReference type="NCBI Taxonomy" id="140058"/>
    <lineage>
        <taxon>Bacteria</taxon>
        <taxon>Pseudomonadati</taxon>
        <taxon>Pseudomonadota</taxon>
        <taxon>Alphaproteobacteria</taxon>
        <taxon>Rhodospirillales</taxon>
        <taxon>Rhodospirillaceae</taxon>
        <taxon>Roseospira</taxon>
    </lineage>
</organism>
<comment type="caution">
    <text evidence="1">The sequence shown here is derived from an EMBL/GenBank/DDBJ whole genome shotgun (WGS) entry which is preliminary data.</text>
</comment>
<protein>
    <recommendedName>
        <fullName evidence="3">Glycosyltransferase</fullName>
    </recommendedName>
</protein>
<accession>A0A7X1ZG21</accession>
<dbReference type="SUPFAM" id="SSF53448">
    <property type="entry name" value="Nucleotide-diphospho-sugar transferases"/>
    <property type="match status" value="1"/>
</dbReference>
<evidence type="ECO:0008006" key="3">
    <source>
        <dbReference type="Google" id="ProtNLM"/>
    </source>
</evidence>
<name>A0A7X1ZG21_9PROT</name>
<keyword evidence="2" id="KW-1185">Reference proteome</keyword>
<dbReference type="Proteomes" id="UP000434582">
    <property type="component" value="Unassembled WGS sequence"/>
</dbReference>
<dbReference type="AlphaFoldDB" id="A0A7X1ZG21"/>
<proteinExistence type="predicted"/>
<dbReference type="RefSeq" id="WP_153345378.1">
    <property type="nucleotide sequence ID" value="NZ_WIVE01000051.1"/>
</dbReference>
<reference evidence="1 2" key="1">
    <citation type="submission" date="2019-10" db="EMBL/GenBank/DDBJ databases">
        <title>Draft whole-genome sequence of the purple nonsulfur photosynthetic bacterium Roseospira navarrensis DSM 15114.</title>
        <authorList>
            <person name="Kyndt J.A."/>
            <person name="Meyer T.E."/>
        </authorList>
    </citation>
    <scope>NUCLEOTIDE SEQUENCE [LARGE SCALE GENOMIC DNA]</scope>
    <source>
        <strain evidence="1 2">DSM 15114</strain>
    </source>
</reference>
<evidence type="ECO:0000313" key="1">
    <source>
        <dbReference type="EMBL" id="MQX37668.1"/>
    </source>
</evidence>
<gene>
    <name evidence="1" type="ORF">GHC57_14180</name>
</gene>
<dbReference type="EMBL" id="WIVE01000051">
    <property type="protein sequence ID" value="MQX37668.1"/>
    <property type="molecule type" value="Genomic_DNA"/>
</dbReference>
<evidence type="ECO:0000313" key="2">
    <source>
        <dbReference type="Proteomes" id="UP000434582"/>
    </source>
</evidence>
<dbReference type="InterPro" id="IPR029044">
    <property type="entry name" value="Nucleotide-diphossugar_trans"/>
</dbReference>
<dbReference type="OrthoDB" id="8936324at2"/>